<evidence type="ECO:0000259" key="2">
    <source>
        <dbReference type="SMART" id="SM00363"/>
    </source>
</evidence>
<reference evidence="3" key="2">
    <citation type="submission" date="2024-06" db="EMBL/GenBank/DDBJ databases">
        <authorList>
            <person name="Petrova K.O."/>
            <person name="Toshchakov S.V."/>
            <person name="Boltjanskaja Y.V."/>
            <person name="Kevbrin V."/>
        </authorList>
    </citation>
    <scope>NUCLEOTIDE SEQUENCE</scope>
    <source>
        <strain evidence="3">Z-910T</strain>
    </source>
</reference>
<dbReference type="PROSITE" id="PS50889">
    <property type="entry name" value="S4"/>
    <property type="match status" value="1"/>
</dbReference>
<dbReference type="Gene3D" id="3.10.290.10">
    <property type="entry name" value="RNA-binding S4 domain"/>
    <property type="match status" value="1"/>
</dbReference>
<sequence>MIDREKVFKLLDKDIDKVTIGKALDAAELAQQKNLIKDTDFLDPYYRDTLIKVTKGLFGIKYHINGGYPGAERAKVTFYPDFLHKDDIEDAISCIQVTGTFPQKYSHRDFLGSILGLGISREKVGDIITFESGCQVVLDNRLVDFIKLNLTKVGNINVKAKEIYPHQLEVRDIKVKKIKGTVASLRLDAVGGLGFSLSRTKLASLIKGERVKVNWKTIKNPAYMVEEGDVISLKGKGRISVANEGKETRKGRKHLEINRFV</sequence>
<evidence type="ECO:0000256" key="1">
    <source>
        <dbReference type="PROSITE-ProRule" id="PRU00182"/>
    </source>
</evidence>
<proteinExistence type="predicted"/>
<dbReference type="RefSeq" id="WP_350344861.1">
    <property type="nucleotide sequence ID" value="NZ_CP158367.1"/>
</dbReference>
<dbReference type="InterPro" id="IPR002942">
    <property type="entry name" value="S4_RNA-bd"/>
</dbReference>
<protein>
    <submittedName>
        <fullName evidence="3">YlmH/Sll1252 family protein</fullName>
    </submittedName>
</protein>
<dbReference type="InterPro" id="IPR040591">
    <property type="entry name" value="RqcP2_RBD"/>
</dbReference>
<dbReference type="AlphaFoldDB" id="A0AAU7VQI4"/>
<dbReference type="PANTHER" id="PTHR13633:SF3">
    <property type="entry name" value="MITOCHONDRIAL TRANSCRIPTION RESCUE FACTOR 1"/>
    <property type="match status" value="1"/>
</dbReference>
<dbReference type="Pfam" id="PF01479">
    <property type="entry name" value="S4"/>
    <property type="match status" value="1"/>
</dbReference>
<dbReference type="EMBL" id="CP158367">
    <property type="protein sequence ID" value="XBX76127.1"/>
    <property type="molecule type" value="Genomic_DNA"/>
</dbReference>
<evidence type="ECO:0000313" key="3">
    <source>
        <dbReference type="EMBL" id="XBX76127.1"/>
    </source>
</evidence>
<reference evidence="3" key="1">
    <citation type="journal article" date="2013" name="Extremophiles">
        <title>Proteinivorax tanatarense gen. nov., sp. nov., an anaerobic, haloalkaliphilic, proteolytic bacterium isolated from a decaying algal bloom, and proposal of Proteinivoraceae fam. nov.</title>
        <authorList>
            <person name="Kevbrin V."/>
            <person name="Boltyanskaya Y."/>
            <person name="Zhilina T."/>
            <person name="Kolganova T."/>
            <person name="Lavrentjeva E."/>
            <person name="Kuznetsov B."/>
        </authorList>
    </citation>
    <scope>NUCLEOTIDE SEQUENCE</scope>
    <source>
        <strain evidence="3">Z-910T</strain>
    </source>
</reference>
<keyword evidence="1" id="KW-0694">RNA-binding</keyword>
<dbReference type="PANTHER" id="PTHR13633">
    <property type="entry name" value="MITOCHONDRIAL TRANSCRIPTION RESCUE FACTOR 1"/>
    <property type="match status" value="1"/>
</dbReference>
<dbReference type="CDD" id="cd00165">
    <property type="entry name" value="S4"/>
    <property type="match status" value="1"/>
</dbReference>
<dbReference type="SUPFAM" id="SSF55174">
    <property type="entry name" value="Alpha-L RNA-binding motif"/>
    <property type="match status" value="1"/>
</dbReference>
<dbReference type="InterPro" id="IPR012677">
    <property type="entry name" value="Nucleotide-bd_a/b_plait_sf"/>
</dbReference>
<organism evidence="3">
    <name type="scientific">Proteinivorax tanatarense</name>
    <dbReference type="NCBI Taxonomy" id="1260629"/>
    <lineage>
        <taxon>Bacteria</taxon>
        <taxon>Bacillati</taxon>
        <taxon>Bacillota</taxon>
        <taxon>Clostridia</taxon>
        <taxon>Eubacteriales</taxon>
        <taxon>Proteinivoracaceae</taxon>
        <taxon>Proteinivorax</taxon>
    </lineage>
</organism>
<dbReference type="InterPro" id="IPR036986">
    <property type="entry name" value="S4_RNA-bd_sf"/>
</dbReference>
<accession>A0AAU7VQI4</accession>
<dbReference type="GO" id="GO:0003723">
    <property type="term" value="F:RNA binding"/>
    <property type="evidence" value="ECO:0007669"/>
    <property type="project" value="UniProtKB-KW"/>
</dbReference>
<gene>
    <name evidence="3" type="ORF">PRVXT_001303</name>
</gene>
<dbReference type="Pfam" id="PF17774">
    <property type="entry name" value="YlmH_RBD"/>
    <property type="match status" value="1"/>
</dbReference>
<dbReference type="SMART" id="SM00363">
    <property type="entry name" value="S4"/>
    <property type="match status" value="1"/>
</dbReference>
<feature type="domain" description="RNA-binding S4" evidence="2">
    <location>
        <begin position="185"/>
        <end position="246"/>
    </location>
</feature>
<dbReference type="Gene3D" id="3.30.1370.160">
    <property type="match status" value="1"/>
</dbReference>
<dbReference type="Gene3D" id="3.30.70.330">
    <property type="match status" value="1"/>
</dbReference>
<name>A0AAU7VQI4_9FIRM</name>